<protein>
    <submittedName>
        <fullName evidence="1">Uncharacterized protein</fullName>
    </submittedName>
</protein>
<dbReference type="Proteomes" id="UP000198381">
    <property type="component" value="Unassembled WGS sequence"/>
</dbReference>
<name>A0ABX4CTN3_9FLAO</name>
<gene>
    <name evidence="1" type="ORF">B0A81_11670</name>
</gene>
<comment type="caution">
    <text evidence="1">The sequence shown here is derived from an EMBL/GenBank/DDBJ whole genome shotgun (WGS) entry which is preliminary data.</text>
</comment>
<proteinExistence type="predicted"/>
<evidence type="ECO:0000313" key="2">
    <source>
        <dbReference type="Proteomes" id="UP000198381"/>
    </source>
</evidence>
<keyword evidence="2" id="KW-1185">Reference proteome</keyword>
<evidence type="ECO:0000313" key="1">
    <source>
        <dbReference type="EMBL" id="OXB07129.1"/>
    </source>
</evidence>
<organism evidence="1 2">
    <name type="scientific">Flavobacterium plurextorum</name>
    <dbReference type="NCBI Taxonomy" id="1114867"/>
    <lineage>
        <taxon>Bacteria</taxon>
        <taxon>Pseudomonadati</taxon>
        <taxon>Bacteroidota</taxon>
        <taxon>Flavobacteriia</taxon>
        <taxon>Flavobacteriales</taxon>
        <taxon>Flavobacteriaceae</taxon>
        <taxon>Flavobacterium</taxon>
    </lineage>
</organism>
<sequence length="60" mass="7176">MTICAYEPNSLSKKDCLNAKRGFSAMRKVRYWYRIYIRQKIETMIKFIILLVTILSNTLK</sequence>
<dbReference type="EMBL" id="MUHD01000021">
    <property type="protein sequence ID" value="OXB07129.1"/>
    <property type="molecule type" value="Genomic_DNA"/>
</dbReference>
<accession>A0ABX4CTN3</accession>
<reference evidence="1 2" key="1">
    <citation type="submission" date="2016-11" db="EMBL/GenBank/DDBJ databases">
        <title>Whole genomes of Flavobacteriaceae.</title>
        <authorList>
            <person name="Stine C."/>
            <person name="Li C."/>
            <person name="Tadesse D."/>
        </authorList>
    </citation>
    <scope>NUCLEOTIDE SEQUENCE [LARGE SCALE GENOMIC DNA]</scope>
    <source>
        <strain evidence="1 2">CCUG 60112</strain>
    </source>
</reference>